<evidence type="ECO:0000256" key="1">
    <source>
        <dbReference type="SAM" id="MobiDB-lite"/>
    </source>
</evidence>
<feature type="compositionally biased region" description="Basic residues" evidence="1">
    <location>
        <begin position="33"/>
        <end position="44"/>
    </location>
</feature>
<gene>
    <name evidence="2" type="ORF">IPOD504_LOCUS5550</name>
</gene>
<keyword evidence="3" id="KW-1185">Reference proteome</keyword>
<organism evidence="2 3">
    <name type="scientific">Iphiclides podalirius</name>
    <name type="common">scarce swallowtail</name>
    <dbReference type="NCBI Taxonomy" id="110791"/>
    <lineage>
        <taxon>Eukaryota</taxon>
        <taxon>Metazoa</taxon>
        <taxon>Ecdysozoa</taxon>
        <taxon>Arthropoda</taxon>
        <taxon>Hexapoda</taxon>
        <taxon>Insecta</taxon>
        <taxon>Pterygota</taxon>
        <taxon>Neoptera</taxon>
        <taxon>Endopterygota</taxon>
        <taxon>Lepidoptera</taxon>
        <taxon>Glossata</taxon>
        <taxon>Ditrysia</taxon>
        <taxon>Papilionoidea</taxon>
        <taxon>Papilionidae</taxon>
        <taxon>Papilioninae</taxon>
        <taxon>Iphiclides</taxon>
    </lineage>
</organism>
<dbReference type="Proteomes" id="UP000837857">
    <property type="component" value="Chromosome 17"/>
</dbReference>
<feature type="region of interest" description="Disordered" evidence="1">
    <location>
        <begin position="26"/>
        <end position="48"/>
    </location>
</feature>
<protein>
    <submittedName>
        <fullName evidence="2">Uncharacterized protein</fullName>
    </submittedName>
</protein>
<dbReference type="EMBL" id="OW152829">
    <property type="protein sequence ID" value="CAH2046927.1"/>
    <property type="molecule type" value="Genomic_DNA"/>
</dbReference>
<accession>A0ABN8I6F4</accession>
<evidence type="ECO:0000313" key="3">
    <source>
        <dbReference type="Proteomes" id="UP000837857"/>
    </source>
</evidence>
<sequence>MKYPAYLKFQNETLLPWWDGVSARPPPTIGPPPRRHRGPHRPFVSRRPTASTTCSVHTRLYFTRRHTNPFSRSPDTTRAAPLSFGGCRLRSIAMDYCTSIPAIALFRPAGTVIVRLRTETDHCCRAKACAAPEYGRVVHRPSSACEQCDRTRLVSNYSDCDSELVERCRPYRTGTARSRYVNVCAAVCLLLLVGGLSPRCTAAPRRSRGMERQRRATDSTPENRLWANPCDYNNSNSKSAVKYSPKLAKDVASQARNALKSTAQYKDKFALKLHSYPSFDELLQAWTGYDWLRKFPWFREEVLPKEKVLNQQMADEYMNLLMDHIDEVLPSMYKGLKMIVAGLYAISNEGLNDNIISDKCLKEKINQTMHDVRAVLCLFNDIMKSRNLEIMPLPDSEIPDFKTEDKLSVGLLVYRDTLNYLEYLAQVFQKMYETAPKQD</sequence>
<evidence type="ECO:0000313" key="2">
    <source>
        <dbReference type="EMBL" id="CAH2046927.1"/>
    </source>
</evidence>
<proteinExistence type="predicted"/>
<feature type="non-terminal residue" evidence="2">
    <location>
        <position position="439"/>
    </location>
</feature>
<reference evidence="2" key="1">
    <citation type="submission" date="2022-03" db="EMBL/GenBank/DDBJ databases">
        <authorList>
            <person name="Martin H S."/>
        </authorList>
    </citation>
    <scope>NUCLEOTIDE SEQUENCE</scope>
</reference>
<name>A0ABN8I6F4_9NEOP</name>